<evidence type="ECO:0000256" key="1">
    <source>
        <dbReference type="SAM" id="MobiDB-lite"/>
    </source>
</evidence>
<feature type="region of interest" description="Disordered" evidence="1">
    <location>
        <begin position="1"/>
        <end position="21"/>
    </location>
</feature>
<dbReference type="RefSeq" id="WP_177097809.1">
    <property type="nucleotide sequence ID" value="NZ_JACAQB010000006.1"/>
</dbReference>
<dbReference type="AlphaFoldDB" id="A0A7Y8C1Z4"/>
<organism evidence="2 3">
    <name type="scientific">Pseudomonas gingeri</name>
    <dbReference type="NCBI Taxonomy" id="117681"/>
    <lineage>
        <taxon>Bacteria</taxon>
        <taxon>Pseudomonadati</taxon>
        <taxon>Pseudomonadota</taxon>
        <taxon>Gammaproteobacteria</taxon>
        <taxon>Pseudomonadales</taxon>
        <taxon>Pseudomonadaceae</taxon>
        <taxon>Pseudomonas</taxon>
    </lineage>
</organism>
<feature type="region of interest" description="Disordered" evidence="1">
    <location>
        <begin position="42"/>
        <end position="72"/>
    </location>
</feature>
<proteinExistence type="predicted"/>
<reference evidence="2 3" key="1">
    <citation type="submission" date="2020-04" db="EMBL/GenBank/DDBJ databases">
        <title>Molecular characterization of pseudomonads from Agaricus bisporus reveal novel blotch 2 pathogens in Western Europe.</title>
        <authorList>
            <person name="Taparia T."/>
            <person name="Krijger M."/>
            <person name="Haynes E."/>
            <person name="Elpinstone J.G."/>
            <person name="Noble R."/>
            <person name="Van Der Wolf J."/>
        </authorList>
    </citation>
    <scope>NUCLEOTIDE SEQUENCE [LARGE SCALE GENOMIC DNA]</scope>
    <source>
        <strain evidence="2 3">H7001</strain>
    </source>
</reference>
<gene>
    <name evidence="2" type="ORF">HX882_11625</name>
</gene>
<dbReference type="EMBL" id="JACAQB010000006">
    <property type="protein sequence ID" value="NWB96543.1"/>
    <property type="molecule type" value="Genomic_DNA"/>
</dbReference>
<evidence type="ECO:0000313" key="3">
    <source>
        <dbReference type="Proteomes" id="UP000539985"/>
    </source>
</evidence>
<sequence>MSTCDKHPDHTHQHGPGCGHTAIEHNGHIDYLHDGHLHHVHGDHVDEHSLEVNARNPDSCTPDHSCSGHAKDHVHGPGCGHEAVTHGDHVDYLVEGHLHHPHGSHCDNHGPVTLKG</sequence>
<name>A0A7Y8C1Z4_9PSED</name>
<dbReference type="Proteomes" id="UP000539985">
    <property type="component" value="Unassembled WGS sequence"/>
</dbReference>
<comment type="caution">
    <text evidence="2">The sequence shown here is derived from an EMBL/GenBank/DDBJ whole genome shotgun (WGS) entry which is preliminary data.</text>
</comment>
<evidence type="ECO:0008006" key="4">
    <source>
        <dbReference type="Google" id="ProtNLM"/>
    </source>
</evidence>
<feature type="compositionally biased region" description="Basic and acidic residues" evidence="1">
    <location>
        <begin position="1"/>
        <end position="12"/>
    </location>
</feature>
<evidence type="ECO:0000313" key="2">
    <source>
        <dbReference type="EMBL" id="NWB96543.1"/>
    </source>
</evidence>
<protein>
    <recommendedName>
        <fullName evidence="4">Threonine dehydratase</fullName>
    </recommendedName>
</protein>
<accession>A0A7Y8C1Z4</accession>